<protein>
    <submittedName>
        <fullName evidence="3">Glycosyl transferase group 1</fullName>
    </submittedName>
</protein>
<dbReference type="InterPro" id="IPR001296">
    <property type="entry name" value="Glyco_trans_1"/>
</dbReference>
<keyword evidence="1" id="KW-0472">Membrane</keyword>
<evidence type="ECO:0000313" key="4">
    <source>
        <dbReference type="Proteomes" id="UP000034108"/>
    </source>
</evidence>
<reference evidence="3 4" key="1">
    <citation type="journal article" date="2015" name="Nature">
        <title>rRNA introns, odd ribosomes, and small enigmatic genomes across a large radiation of phyla.</title>
        <authorList>
            <person name="Brown C.T."/>
            <person name="Hug L.A."/>
            <person name="Thomas B.C."/>
            <person name="Sharon I."/>
            <person name="Castelle C.J."/>
            <person name="Singh A."/>
            <person name="Wilkins M.J."/>
            <person name="Williams K.H."/>
            <person name="Banfield J.F."/>
        </authorList>
    </citation>
    <scope>NUCLEOTIDE SEQUENCE [LARGE SCALE GENOMIC DNA]</scope>
</reference>
<proteinExistence type="predicted"/>
<comment type="caution">
    <text evidence="3">The sequence shown here is derived from an EMBL/GenBank/DDBJ whole genome shotgun (WGS) entry which is preliminary data.</text>
</comment>
<keyword evidence="1" id="KW-1133">Transmembrane helix</keyword>
<accession>A0A0G0VGD1</accession>
<dbReference type="SUPFAM" id="SSF53756">
    <property type="entry name" value="UDP-Glycosyltransferase/glycogen phosphorylase"/>
    <property type="match status" value="1"/>
</dbReference>
<feature type="transmembrane region" description="Helical" evidence="1">
    <location>
        <begin position="71"/>
        <end position="98"/>
    </location>
</feature>
<evidence type="ECO:0000259" key="2">
    <source>
        <dbReference type="Pfam" id="PF00534"/>
    </source>
</evidence>
<organism evidence="3 4">
    <name type="scientific">Candidatus Magasanikbacteria bacterium GW2011_GWC2_41_17</name>
    <dbReference type="NCBI Taxonomy" id="1619048"/>
    <lineage>
        <taxon>Bacteria</taxon>
        <taxon>Candidatus Magasanikiibacteriota</taxon>
    </lineage>
</organism>
<dbReference type="STRING" id="1619048.UU49_C0001G0045"/>
<dbReference type="PANTHER" id="PTHR12526:SF622">
    <property type="entry name" value="GLYCOSYLTRANSFERASE (GROUP I)"/>
    <property type="match status" value="1"/>
</dbReference>
<sequence>MKLVYLANVRLPTEKAHGLQIMEMCRAFNQNGLEVELVVPWRLNYIKNDPFSYYGIESTFKIKRLLCLDLVYLKLFGVVGFWVESITFMLAARIYLWFRHCDILYTREAVVAVFFNKAVMEIHSLPNRLAGFIYRRAQKIIVLTSFLKDRLVKEAGLPESKILVAADGVDIQKFNIKETKEDCRKKLGLPLEKNIVLYAGHLYKWKGADILLEAIVRATNYFVFVGGMKNDLIRFSLLIRQKQLNNVLLVGQRPHAEIPYYLKAADVLVLPNSATEKISSHYTSPMKLFEYMASGTPIVASDLPSIREVLNGQNATLVRPDDPKDLARGIEAVLKNKEWADKIAKKAKIDSVGYDWSKRVKDIKIFFSTYI</sequence>
<evidence type="ECO:0000256" key="1">
    <source>
        <dbReference type="SAM" id="Phobius"/>
    </source>
</evidence>
<name>A0A0G0VGD1_9BACT</name>
<dbReference type="GO" id="GO:0016757">
    <property type="term" value="F:glycosyltransferase activity"/>
    <property type="evidence" value="ECO:0007669"/>
    <property type="project" value="InterPro"/>
</dbReference>
<dbReference type="Pfam" id="PF00534">
    <property type="entry name" value="Glycos_transf_1"/>
    <property type="match status" value="1"/>
</dbReference>
<dbReference type="PANTHER" id="PTHR12526">
    <property type="entry name" value="GLYCOSYLTRANSFERASE"/>
    <property type="match status" value="1"/>
</dbReference>
<dbReference type="EMBL" id="LCAV01000001">
    <property type="protein sequence ID" value="KKS00045.1"/>
    <property type="molecule type" value="Genomic_DNA"/>
</dbReference>
<feature type="domain" description="Glycosyl transferase family 1" evidence="2">
    <location>
        <begin position="180"/>
        <end position="348"/>
    </location>
</feature>
<dbReference type="Proteomes" id="UP000034108">
    <property type="component" value="Unassembled WGS sequence"/>
</dbReference>
<dbReference type="CDD" id="cd03794">
    <property type="entry name" value="GT4_WbuB-like"/>
    <property type="match status" value="1"/>
</dbReference>
<keyword evidence="1" id="KW-0812">Transmembrane</keyword>
<gene>
    <name evidence="3" type="ORF">UU49_C0001G0045</name>
</gene>
<dbReference type="AlphaFoldDB" id="A0A0G0VGD1"/>
<dbReference type="Gene3D" id="3.40.50.2000">
    <property type="entry name" value="Glycogen Phosphorylase B"/>
    <property type="match status" value="2"/>
</dbReference>
<evidence type="ECO:0000313" key="3">
    <source>
        <dbReference type="EMBL" id="KKS00045.1"/>
    </source>
</evidence>
<keyword evidence="3" id="KW-0808">Transferase</keyword>